<sequence length="676" mass="80399">MTASKNEVKRFLEGRAERFVIPVYQRNYNWKKEQCERLFDDILDIMNNNYKSYFIGSIVYIKADNYNNYIIDGQQRLTSICILLLAIAHFAKKKNPDTTLDEQIFEDYLIDKRAKPGESIKLRPIRDDRDAYNRLFYEKKEDFIEDSNITANYIYFYNRLGEVELENLLQAIQKLFVIEIKLEGEDDPQLIFESLNSTGLDLDEADRIRNFILTGKSPEIQEEWYFKYWYKIEKNTENEISEFIRDYLSCKQKSIPNKNRVYLTFKNFIKDKDIMNTLEDLLKFSKFYKEILSANYQQPNDKLNVALSHINKLEIGVSYPFLLELFDNLSNKVLTLEQMINCLDLIQNFVIRRQICDLPTSKLNKVFITLDKLVKSDTNFINNYDSVLGHILSQKEDDFPNNEVVQRALLTKNIYNMKPKNRTYLFYMLENFENKERVDIFNSIENRELTVEHIMPQKLSSKWIYDLGENYDEVHKKYLHTLGNLTLTGYNSKMSNKTFHEKKSMDKGFNESRLYLNKELSKIENWNEQEIKKRTKLLTDRFLNIWKYPKKLKINTIQEKMYLLDEDIDFTGTLIKKFDLLDETVEVSNWADFTSKIYHILYEKEPITMIKLAHSKGFKSFIRPTPEGFNKSTRISNNVYLNNTSSVITKLRVLKKIISYYDIEPAQIALYVESKK</sequence>
<name>A0ACC8XDQ7_9FIRM</name>
<reference evidence="1" key="1">
    <citation type="submission" date="2016-08" db="EMBL/GenBank/DDBJ databases">
        <authorList>
            <person name="Ngugi D.K."/>
            <person name="Miyake S."/>
            <person name="Stingl U."/>
        </authorList>
    </citation>
    <scope>NUCLEOTIDE SEQUENCE</scope>
    <source>
        <strain evidence="1">SCG-B11WGA-EpuloA1</strain>
    </source>
</reference>
<evidence type="ECO:0000313" key="2">
    <source>
        <dbReference type="Proteomes" id="UP000188605"/>
    </source>
</evidence>
<evidence type="ECO:0000313" key="1">
    <source>
        <dbReference type="EMBL" id="ONI40890.1"/>
    </source>
</evidence>
<comment type="caution">
    <text evidence="1">The sequence shown here is derived from an EMBL/GenBank/DDBJ whole genome shotgun (WGS) entry which is preliminary data.</text>
</comment>
<proteinExistence type="predicted"/>
<protein>
    <submittedName>
        <fullName evidence="1">Uncharacterized protein</fullName>
    </submittedName>
</protein>
<dbReference type="EMBL" id="LJDB01000044">
    <property type="protein sequence ID" value="ONI40890.1"/>
    <property type="molecule type" value="Genomic_DNA"/>
</dbReference>
<accession>A0ACC8XDQ7</accession>
<gene>
    <name evidence="1" type="ORF">AN396_00860</name>
</gene>
<dbReference type="Proteomes" id="UP000188605">
    <property type="component" value="Unassembled WGS sequence"/>
</dbReference>
<keyword evidence="2" id="KW-1185">Reference proteome</keyword>
<organism evidence="1 2">
    <name type="scientific">Candidatus Epulonipiscium fishelsonii</name>
    <dbReference type="NCBI Taxonomy" id="77094"/>
    <lineage>
        <taxon>Bacteria</taxon>
        <taxon>Bacillati</taxon>
        <taxon>Bacillota</taxon>
        <taxon>Clostridia</taxon>
        <taxon>Lachnospirales</taxon>
        <taxon>Lachnospiraceae</taxon>
        <taxon>Candidatus Epulonipiscium</taxon>
    </lineage>
</organism>